<dbReference type="InterPro" id="IPR009737">
    <property type="entry name" value="Aim32/Apd1-like"/>
</dbReference>
<dbReference type="Proteomes" id="UP001218188">
    <property type="component" value="Unassembled WGS sequence"/>
</dbReference>
<dbReference type="SUPFAM" id="SSF52833">
    <property type="entry name" value="Thioredoxin-like"/>
    <property type="match status" value="1"/>
</dbReference>
<dbReference type="Gene3D" id="3.40.30.10">
    <property type="entry name" value="Glutaredoxin"/>
    <property type="match status" value="1"/>
</dbReference>
<name>A0AAD6T7R1_9AGAR</name>
<dbReference type="AlphaFoldDB" id="A0AAD6T7R1"/>
<protein>
    <submittedName>
        <fullName evidence="1">Sucrase/ferredoxin-like-domain-containing protein</fullName>
    </submittedName>
</protein>
<proteinExistence type="predicted"/>
<dbReference type="Pfam" id="PF06999">
    <property type="entry name" value="Suc_Fer-like"/>
    <property type="match status" value="1"/>
</dbReference>
<dbReference type="PANTHER" id="PTHR31902">
    <property type="entry name" value="ACTIN PATCHES DISTAL PROTEIN 1"/>
    <property type="match status" value="1"/>
</dbReference>
<comment type="caution">
    <text evidence="1">The sequence shown here is derived from an EMBL/GenBank/DDBJ whole genome shotgun (WGS) entry which is preliminary data.</text>
</comment>
<accession>A0AAD6T7R1</accession>
<sequence length="291" mass="31558">MFPVLRRARGRGRTLQPGEAILYPSLILSDGVSPAMSSLKRASRLVASVFSTTPPPSLRGSVASHRAYILLDSPSSPSDSAFPSRFSTPLQRALQLQVTRWGGIVNFAWTGSQTSNIESTSVTAFSPLGGHIHFPNLSLSNLDEVAEKLRQHATDPPAMNASEELHIYVCTHGARDCRCGDLGGKVFRALREDLDRRVLADPTGPAKSVVLGEVGHVGGHTFAANILVFPHGEWLGQLTPEVVPRVLDAILSRERRPFTALDTPTCPEFWRGRMGLPKAEQLSLHASSQLT</sequence>
<evidence type="ECO:0000313" key="1">
    <source>
        <dbReference type="EMBL" id="KAJ7041024.1"/>
    </source>
</evidence>
<gene>
    <name evidence="1" type="ORF">C8F04DRAFT_187149</name>
</gene>
<dbReference type="EMBL" id="JARJCM010000019">
    <property type="protein sequence ID" value="KAJ7041024.1"/>
    <property type="molecule type" value="Genomic_DNA"/>
</dbReference>
<dbReference type="CDD" id="cd03062">
    <property type="entry name" value="TRX_Fd_Sucrase"/>
    <property type="match status" value="1"/>
</dbReference>
<evidence type="ECO:0000313" key="2">
    <source>
        <dbReference type="Proteomes" id="UP001218188"/>
    </source>
</evidence>
<dbReference type="InterPro" id="IPR036249">
    <property type="entry name" value="Thioredoxin-like_sf"/>
</dbReference>
<keyword evidence="2" id="KW-1185">Reference proteome</keyword>
<reference evidence="1" key="1">
    <citation type="submission" date="2023-03" db="EMBL/GenBank/DDBJ databases">
        <title>Massive genome expansion in bonnet fungi (Mycena s.s.) driven by repeated elements and novel gene families across ecological guilds.</title>
        <authorList>
            <consortium name="Lawrence Berkeley National Laboratory"/>
            <person name="Harder C.B."/>
            <person name="Miyauchi S."/>
            <person name="Viragh M."/>
            <person name="Kuo A."/>
            <person name="Thoen E."/>
            <person name="Andreopoulos B."/>
            <person name="Lu D."/>
            <person name="Skrede I."/>
            <person name="Drula E."/>
            <person name="Henrissat B."/>
            <person name="Morin E."/>
            <person name="Kohler A."/>
            <person name="Barry K."/>
            <person name="LaButti K."/>
            <person name="Morin E."/>
            <person name="Salamov A."/>
            <person name="Lipzen A."/>
            <person name="Mereny Z."/>
            <person name="Hegedus B."/>
            <person name="Baldrian P."/>
            <person name="Stursova M."/>
            <person name="Weitz H."/>
            <person name="Taylor A."/>
            <person name="Grigoriev I.V."/>
            <person name="Nagy L.G."/>
            <person name="Martin F."/>
            <person name="Kauserud H."/>
        </authorList>
    </citation>
    <scope>NUCLEOTIDE SEQUENCE</scope>
    <source>
        <strain evidence="1">CBHHK200</strain>
    </source>
</reference>
<organism evidence="1 2">
    <name type="scientific">Mycena alexandri</name>
    <dbReference type="NCBI Taxonomy" id="1745969"/>
    <lineage>
        <taxon>Eukaryota</taxon>
        <taxon>Fungi</taxon>
        <taxon>Dikarya</taxon>
        <taxon>Basidiomycota</taxon>
        <taxon>Agaricomycotina</taxon>
        <taxon>Agaricomycetes</taxon>
        <taxon>Agaricomycetidae</taxon>
        <taxon>Agaricales</taxon>
        <taxon>Marasmiineae</taxon>
        <taxon>Mycenaceae</taxon>
        <taxon>Mycena</taxon>
    </lineage>
</organism>